<name>A0A3E0VE65_9MICO</name>
<feature type="transmembrane region" description="Helical" evidence="1">
    <location>
        <begin position="7"/>
        <end position="30"/>
    </location>
</feature>
<sequence length="78" mass="8789">MAIDRTRIFGITSILVGVLFIAVAVIELIFRFDVFRLFQLGAGVTFIVIGWTNRTKSIEQLRTLELEHGVGAGIQKRR</sequence>
<dbReference type="EMBL" id="NBXA01000026">
    <property type="protein sequence ID" value="RFA07660.1"/>
    <property type="molecule type" value="Genomic_DNA"/>
</dbReference>
<accession>A0A3E0VE65</accession>
<dbReference type="Proteomes" id="UP000256709">
    <property type="component" value="Unassembled WGS sequence"/>
</dbReference>
<keyword evidence="1" id="KW-1133">Transmembrane helix</keyword>
<evidence type="ECO:0000256" key="1">
    <source>
        <dbReference type="SAM" id="Phobius"/>
    </source>
</evidence>
<evidence type="ECO:0000313" key="3">
    <source>
        <dbReference type="Proteomes" id="UP000256709"/>
    </source>
</evidence>
<protein>
    <submittedName>
        <fullName evidence="2">Uncharacterized protein</fullName>
    </submittedName>
</protein>
<proteinExistence type="predicted"/>
<organism evidence="2 3">
    <name type="scientific">Subtercola boreus</name>
    <dbReference type="NCBI Taxonomy" id="120213"/>
    <lineage>
        <taxon>Bacteria</taxon>
        <taxon>Bacillati</taxon>
        <taxon>Actinomycetota</taxon>
        <taxon>Actinomycetes</taxon>
        <taxon>Micrococcales</taxon>
        <taxon>Microbacteriaceae</taxon>
        <taxon>Subtercola</taxon>
    </lineage>
</organism>
<keyword evidence="1" id="KW-0812">Transmembrane</keyword>
<gene>
    <name evidence="2" type="ORF">B7R21_15940</name>
</gene>
<evidence type="ECO:0000313" key="2">
    <source>
        <dbReference type="EMBL" id="RFA07660.1"/>
    </source>
</evidence>
<keyword evidence="1" id="KW-0472">Membrane</keyword>
<feature type="transmembrane region" description="Helical" evidence="1">
    <location>
        <begin position="36"/>
        <end position="53"/>
    </location>
</feature>
<dbReference type="AlphaFoldDB" id="A0A3E0VE65"/>
<reference evidence="2 3" key="1">
    <citation type="submission" date="2017-04" db="EMBL/GenBank/DDBJ databases">
        <title>Comparative genome analysis of Subtercola boreus.</title>
        <authorList>
            <person name="Cho Y.-J."/>
            <person name="Cho A."/>
            <person name="Kim O.-S."/>
            <person name="Lee J.-I."/>
        </authorList>
    </citation>
    <scope>NUCLEOTIDE SEQUENCE [LARGE SCALE GENOMIC DNA]</scope>
    <source>
        <strain evidence="2 3">P27444</strain>
    </source>
</reference>
<comment type="caution">
    <text evidence="2">The sequence shown here is derived from an EMBL/GenBank/DDBJ whole genome shotgun (WGS) entry which is preliminary data.</text>
</comment>